<feature type="domain" description="Transposase IS200-like" evidence="2">
    <location>
        <begin position="9"/>
        <end position="124"/>
    </location>
</feature>
<geneLocation type="plasmid" evidence="4">
    <name>pRHORT</name>
</geneLocation>
<proteinExistence type="predicted"/>
<dbReference type="SMART" id="SM01321">
    <property type="entry name" value="Y1_Tnp"/>
    <property type="match status" value="1"/>
</dbReference>
<dbReference type="AlphaFoldDB" id="Q2RML6"/>
<dbReference type="GO" id="GO:0004803">
    <property type="term" value="F:transposase activity"/>
    <property type="evidence" value="ECO:0007669"/>
    <property type="project" value="InterPro"/>
</dbReference>
<evidence type="ECO:0000313" key="4">
    <source>
        <dbReference type="Proteomes" id="UP000001929"/>
    </source>
</evidence>
<dbReference type="GO" id="GO:0003677">
    <property type="term" value="F:DNA binding"/>
    <property type="evidence" value="ECO:0007669"/>
    <property type="project" value="InterPro"/>
</dbReference>
<name>Q2RML6_RHORT</name>
<dbReference type="EMBL" id="CP000231">
    <property type="protein sequence ID" value="ABC24629.1"/>
    <property type="molecule type" value="Genomic_DNA"/>
</dbReference>
<dbReference type="EnsemblBacteria" id="ABC24629">
    <property type="protein sequence ID" value="ABC24629"/>
    <property type="gene ID" value="Rru_B0033"/>
</dbReference>
<feature type="region of interest" description="Disordered" evidence="1">
    <location>
        <begin position="212"/>
        <end position="235"/>
    </location>
</feature>
<sequence length="235" mass="26210">MPRRPRLDLPGVPQHVVQRGVDRQPVFFCEEDRAVFLHWLGAALARRGLDLHAYCLMTNHIHLLVSAPSSADLGAVMQDMGRRYGQYVNRQRQRFGGLWQGRYKAGYIQDEAYLLACMRYIELNPVRAGMVADPAAYRWSSYRANALGAANALVTPHEVYRQLAADADGRARAYRALVSDGVADDPAWDLIRLATGQGALIGEAGFAERIGRDLGHSVTPRPRGRPRKDKTSKTE</sequence>
<evidence type="ECO:0000313" key="3">
    <source>
        <dbReference type="EMBL" id="ABC24629.1"/>
    </source>
</evidence>
<keyword evidence="4" id="KW-1185">Reference proteome</keyword>
<dbReference type="HOGENOM" id="CLU_068226_1_2_5"/>
<dbReference type="InterPro" id="IPR002686">
    <property type="entry name" value="Transposase_17"/>
</dbReference>
<dbReference type="GO" id="GO:0006313">
    <property type="term" value="P:DNA transposition"/>
    <property type="evidence" value="ECO:0007669"/>
    <property type="project" value="InterPro"/>
</dbReference>
<dbReference type="SUPFAM" id="SSF143422">
    <property type="entry name" value="Transposase IS200-like"/>
    <property type="match status" value="1"/>
</dbReference>
<reference evidence="3 4" key="1">
    <citation type="journal article" date="2011" name="Stand. Genomic Sci.">
        <title>Complete genome sequence of Rhodospirillum rubrum type strain (S1).</title>
        <authorList>
            <person name="Munk A.C."/>
            <person name="Copeland A."/>
            <person name="Lucas S."/>
            <person name="Lapidus A."/>
            <person name="Del Rio T.G."/>
            <person name="Barry K."/>
            <person name="Detter J.C."/>
            <person name="Hammon N."/>
            <person name="Israni S."/>
            <person name="Pitluck S."/>
            <person name="Brettin T."/>
            <person name="Bruce D."/>
            <person name="Han C."/>
            <person name="Tapia R."/>
            <person name="Gilna P."/>
            <person name="Schmutz J."/>
            <person name="Larimer F."/>
            <person name="Land M."/>
            <person name="Kyrpides N.C."/>
            <person name="Mavromatis K."/>
            <person name="Richardson P."/>
            <person name="Rohde M."/>
            <person name="Goker M."/>
            <person name="Klenk H.P."/>
            <person name="Zhang Y."/>
            <person name="Roberts G.P."/>
            <person name="Reslewic S."/>
            <person name="Schwartz D.C."/>
        </authorList>
    </citation>
    <scope>NUCLEOTIDE SEQUENCE [LARGE SCALE GENOMIC DNA]</scope>
    <source>
        <strain evidence="4">ATCC 11170 / ATH 1.1.1 / DSM 467 / LMG 4362 / NCIMB 8255 / S1</strain>
        <plasmid evidence="4">pRHORT</plasmid>
    </source>
</reference>
<protein>
    <recommendedName>
        <fullName evidence="2">Transposase IS200-like domain-containing protein</fullName>
    </recommendedName>
</protein>
<dbReference type="InterPro" id="IPR036515">
    <property type="entry name" value="Transposase_17_sf"/>
</dbReference>
<organism evidence="3 4">
    <name type="scientific">Rhodospirillum rubrum (strain ATCC 11170 / ATH 1.1.1 / DSM 467 / LMG 4362 / NCIMB 8255 / S1)</name>
    <dbReference type="NCBI Taxonomy" id="269796"/>
    <lineage>
        <taxon>Bacteria</taxon>
        <taxon>Pseudomonadati</taxon>
        <taxon>Pseudomonadota</taxon>
        <taxon>Alphaproteobacteria</taxon>
        <taxon>Rhodospirillales</taxon>
        <taxon>Rhodospirillaceae</taxon>
        <taxon>Rhodospirillum</taxon>
    </lineage>
</organism>
<dbReference type="Proteomes" id="UP000001929">
    <property type="component" value="Plasmid unnamed"/>
</dbReference>
<dbReference type="Gene3D" id="3.30.70.1290">
    <property type="entry name" value="Transposase IS200-like"/>
    <property type="match status" value="1"/>
</dbReference>
<dbReference type="KEGG" id="rru:Rru_B0033"/>
<dbReference type="PANTHER" id="PTHR34322:SF2">
    <property type="entry name" value="TRANSPOSASE IS200-LIKE DOMAIN-CONTAINING PROTEIN"/>
    <property type="match status" value="1"/>
</dbReference>
<accession>Q2RML6</accession>
<evidence type="ECO:0000259" key="2">
    <source>
        <dbReference type="SMART" id="SM01321"/>
    </source>
</evidence>
<evidence type="ECO:0000256" key="1">
    <source>
        <dbReference type="SAM" id="MobiDB-lite"/>
    </source>
</evidence>
<dbReference type="PANTHER" id="PTHR34322">
    <property type="entry name" value="TRANSPOSASE, Y1_TNP DOMAIN-CONTAINING"/>
    <property type="match status" value="1"/>
</dbReference>
<dbReference type="PATRIC" id="fig|269796.9.peg.30"/>
<dbReference type="RefSeq" id="WP_011387744.1">
    <property type="nucleotide sequence ID" value="NC_007641.1"/>
</dbReference>
<dbReference type="Pfam" id="PF01797">
    <property type="entry name" value="Y1_Tnp"/>
    <property type="match status" value="1"/>
</dbReference>
<keyword evidence="3" id="KW-0614">Plasmid</keyword>
<gene>
    <name evidence="3" type="ordered locus">Rru_B0033</name>
</gene>